<dbReference type="HAMAP" id="MF_01256">
    <property type="entry name" value="YfiT_hydrol"/>
    <property type="match status" value="1"/>
</dbReference>
<evidence type="ECO:0000256" key="4">
    <source>
        <dbReference type="ARBA" id="ARBA00022833"/>
    </source>
</evidence>
<keyword evidence="2" id="KW-0479">Metal-binding</keyword>
<gene>
    <name evidence="6" type="ORF">ACPOL_3946</name>
</gene>
<dbReference type="SUPFAM" id="SSF109854">
    <property type="entry name" value="DinB/YfiT-like putative metalloenzymes"/>
    <property type="match status" value="1"/>
</dbReference>
<protein>
    <recommendedName>
        <fullName evidence="5">DinB-like domain-containing protein</fullName>
    </recommendedName>
</protein>
<accession>A0A2Z5G3L9</accession>
<evidence type="ECO:0000313" key="7">
    <source>
        <dbReference type="Proteomes" id="UP000253606"/>
    </source>
</evidence>
<proteinExistence type="inferred from homology"/>
<evidence type="ECO:0000313" key="6">
    <source>
        <dbReference type="EMBL" id="AXC13225.1"/>
    </source>
</evidence>
<name>A0A2Z5G3L9_9BACT</name>
<dbReference type="EMBL" id="CP030840">
    <property type="protein sequence ID" value="AXC13225.1"/>
    <property type="molecule type" value="Genomic_DNA"/>
</dbReference>
<organism evidence="6 7">
    <name type="scientific">Acidisarcina polymorpha</name>
    <dbReference type="NCBI Taxonomy" id="2211140"/>
    <lineage>
        <taxon>Bacteria</taxon>
        <taxon>Pseudomonadati</taxon>
        <taxon>Acidobacteriota</taxon>
        <taxon>Terriglobia</taxon>
        <taxon>Terriglobales</taxon>
        <taxon>Acidobacteriaceae</taxon>
        <taxon>Acidisarcina</taxon>
    </lineage>
</organism>
<evidence type="ECO:0000256" key="1">
    <source>
        <dbReference type="ARBA" id="ARBA00022490"/>
    </source>
</evidence>
<evidence type="ECO:0000256" key="2">
    <source>
        <dbReference type="ARBA" id="ARBA00022723"/>
    </source>
</evidence>
<dbReference type="InterPro" id="IPR024775">
    <property type="entry name" value="DinB-like"/>
</dbReference>
<evidence type="ECO:0000256" key="3">
    <source>
        <dbReference type="ARBA" id="ARBA00022801"/>
    </source>
</evidence>
<feature type="domain" description="DinB-like" evidence="5">
    <location>
        <begin position="39"/>
        <end position="174"/>
    </location>
</feature>
<dbReference type="InterPro" id="IPR023774">
    <property type="entry name" value="Put_metal_dep_hydrolase_YfiT"/>
</dbReference>
<dbReference type="InterPro" id="IPR034660">
    <property type="entry name" value="DinB/YfiT-like"/>
</dbReference>
<keyword evidence="4" id="KW-0862">Zinc</keyword>
<dbReference type="RefSeq" id="WP_114208270.1">
    <property type="nucleotide sequence ID" value="NZ_CP030840.1"/>
</dbReference>
<sequence>MSGTPALDASDFKLRYPIGAYEASSNRTDEERTEAIAVLEALPARLQDAVGNLSDSQLETPYRDGGWTVRQLVHHVADSHTNAYVRFRMALTESWPTIKPYDEARWAELSDARSLPVHVSLALLDSLHQRWVFLLRSLDAESWKHGYVHPEMGRESLDQVVAHYSWHSRHHTAHVLELKKRLGW</sequence>
<dbReference type="OrthoDB" id="9796039at2"/>
<dbReference type="AlphaFoldDB" id="A0A2Z5G3L9"/>
<dbReference type="GO" id="GO:0016787">
    <property type="term" value="F:hydrolase activity"/>
    <property type="evidence" value="ECO:0007669"/>
    <property type="project" value="UniProtKB-KW"/>
</dbReference>
<dbReference type="NCBIfam" id="NF009807">
    <property type="entry name" value="PRK13291.1"/>
    <property type="match status" value="1"/>
</dbReference>
<dbReference type="Proteomes" id="UP000253606">
    <property type="component" value="Chromosome"/>
</dbReference>
<keyword evidence="7" id="KW-1185">Reference proteome</keyword>
<keyword evidence="1" id="KW-0963">Cytoplasm</keyword>
<dbReference type="KEGG" id="abas:ACPOL_3946"/>
<reference evidence="6 7" key="1">
    <citation type="journal article" date="2018" name="Front. Microbiol.">
        <title>Hydrolytic Capabilities as a Key to Environmental Success: Chitinolytic and Cellulolytic Acidobacteria From Acidic Sub-arctic Soils and Boreal Peatlands.</title>
        <authorList>
            <person name="Belova S.E."/>
            <person name="Ravin N.V."/>
            <person name="Pankratov T.A."/>
            <person name="Rakitin A.L."/>
            <person name="Ivanova A.A."/>
            <person name="Beletsky A.V."/>
            <person name="Mardanov A.V."/>
            <person name="Sinninghe Damste J.S."/>
            <person name="Dedysh S.N."/>
        </authorList>
    </citation>
    <scope>NUCLEOTIDE SEQUENCE [LARGE SCALE GENOMIC DNA]</scope>
    <source>
        <strain evidence="6 7">SBC82</strain>
    </source>
</reference>
<evidence type="ECO:0000259" key="5">
    <source>
        <dbReference type="Pfam" id="PF12867"/>
    </source>
</evidence>
<dbReference type="GO" id="GO:0046872">
    <property type="term" value="F:metal ion binding"/>
    <property type="evidence" value="ECO:0007669"/>
    <property type="project" value="UniProtKB-KW"/>
</dbReference>
<dbReference type="Pfam" id="PF12867">
    <property type="entry name" value="DinB_2"/>
    <property type="match status" value="1"/>
</dbReference>
<keyword evidence="3" id="KW-0378">Hydrolase</keyword>
<dbReference type="Gene3D" id="1.20.120.450">
    <property type="entry name" value="dinb family like domain"/>
    <property type="match status" value="1"/>
</dbReference>